<keyword evidence="3" id="KW-1185">Reference proteome</keyword>
<organism evidence="2 3">
    <name type="scientific">Pontibacter silvestris</name>
    <dbReference type="NCBI Taxonomy" id="2305183"/>
    <lineage>
        <taxon>Bacteria</taxon>
        <taxon>Pseudomonadati</taxon>
        <taxon>Bacteroidota</taxon>
        <taxon>Cytophagia</taxon>
        <taxon>Cytophagales</taxon>
        <taxon>Hymenobacteraceae</taxon>
        <taxon>Pontibacter</taxon>
    </lineage>
</organism>
<dbReference type="GO" id="GO:0008168">
    <property type="term" value="F:methyltransferase activity"/>
    <property type="evidence" value="ECO:0007669"/>
    <property type="project" value="UniProtKB-KW"/>
</dbReference>
<evidence type="ECO:0000259" key="1">
    <source>
        <dbReference type="Pfam" id="PF05050"/>
    </source>
</evidence>
<gene>
    <name evidence="2" type="ORF">ACFSKU_14300</name>
</gene>
<dbReference type="Proteomes" id="UP001597369">
    <property type="component" value="Unassembled WGS sequence"/>
</dbReference>
<accession>A0ABW4WZR4</accession>
<dbReference type="InterPro" id="IPR029063">
    <property type="entry name" value="SAM-dependent_MTases_sf"/>
</dbReference>
<keyword evidence="2" id="KW-0808">Transferase</keyword>
<sequence length="181" mass="20755">MEQDKASPHKYLTDQFKVEKGEVVVDAGAAEGIFSLSVIEQVRKIYLFETDEEWIEALEATFAPWKEKVEIINKYVSNNNDHHNLSLDAFFKDKESVNFIKADVEGAEADLLEGSKELLSKDSNLKVAITTYHKQNDETHLAKVLHSSGFKTENSTGFMLYIYDKDIKPPYFRRGLIRAYK</sequence>
<dbReference type="SUPFAM" id="SSF53335">
    <property type="entry name" value="S-adenosyl-L-methionine-dependent methyltransferases"/>
    <property type="match status" value="1"/>
</dbReference>
<feature type="domain" description="Methyltransferase FkbM" evidence="1">
    <location>
        <begin position="85"/>
        <end position="149"/>
    </location>
</feature>
<dbReference type="Pfam" id="PF05050">
    <property type="entry name" value="Methyltransf_21"/>
    <property type="match status" value="1"/>
</dbReference>
<dbReference type="EMBL" id="JBHUHV010000042">
    <property type="protein sequence ID" value="MFD2068062.1"/>
    <property type="molecule type" value="Genomic_DNA"/>
</dbReference>
<comment type="caution">
    <text evidence="2">The sequence shown here is derived from an EMBL/GenBank/DDBJ whole genome shotgun (WGS) entry which is preliminary data.</text>
</comment>
<keyword evidence="2" id="KW-0489">Methyltransferase</keyword>
<dbReference type="InterPro" id="IPR006342">
    <property type="entry name" value="FkbM_mtfrase"/>
</dbReference>
<dbReference type="RefSeq" id="WP_229962384.1">
    <property type="nucleotide sequence ID" value="NZ_JAJJWI010000022.1"/>
</dbReference>
<dbReference type="GO" id="GO:0032259">
    <property type="term" value="P:methylation"/>
    <property type="evidence" value="ECO:0007669"/>
    <property type="project" value="UniProtKB-KW"/>
</dbReference>
<evidence type="ECO:0000313" key="2">
    <source>
        <dbReference type="EMBL" id="MFD2068062.1"/>
    </source>
</evidence>
<dbReference type="Gene3D" id="3.40.50.150">
    <property type="entry name" value="Vaccinia Virus protein VP39"/>
    <property type="match status" value="2"/>
</dbReference>
<name>A0ABW4WZR4_9BACT</name>
<evidence type="ECO:0000313" key="3">
    <source>
        <dbReference type="Proteomes" id="UP001597369"/>
    </source>
</evidence>
<reference evidence="3" key="1">
    <citation type="journal article" date="2019" name="Int. J. Syst. Evol. Microbiol.">
        <title>The Global Catalogue of Microorganisms (GCM) 10K type strain sequencing project: providing services to taxonomists for standard genome sequencing and annotation.</title>
        <authorList>
            <consortium name="The Broad Institute Genomics Platform"/>
            <consortium name="The Broad Institute Genome Sequencing Center for Infectious Disease"/>
            <person name="Wu L."/>
            <person name="Ma J."/>
        </authorList>
    </citation>
    <scope>NUCLEOTIDE SEQUENCE [LARGE SCALE GENOMIC DNA]</scope>
    <source>
        <strain evidence="3">JCM 16545</strain>
    </source>
</reference>
<proteinExistence type="predicted"/>
<protein>
    <submittedName>
        <fullName evidence="2">FkbM family methyltransferase</fullName>
    </submittedName>
</protein>